<organism evidence="1 2">
    <name type="scientific">Toxocara canis</name>
    <name type="common">Canine roundworm</name>
    <dbReference type="NCBI Taxonomy" id="6265"/>
    <lineage>
        <taxon>Eukaryota</taxon>
        <taxon>Metazoa</taxon>
        <taxon>Ecdysozoa</taxon>
        <taxon>Nematoda</taxon>
        <taxon>Chromadorea</taxon>
        <taxon>Rhabditida</taxon>
        <taxon>Spirurina</taxon>
        <taxon>Ascaridomorpha</taxon>
        <taxon>Ascaridoidea</taxon>
        <taxon>Toxocaridae</taxon>
        <taxon>Toxocara</taxon>
    </lineage>
</organism>
<evidence type="ECO:0000313" key="2">
    <source>
        <dbReference type="Proteomes" id="UP000031036"/>
    </source>
</evidence>
<name>A0A0B2VC29_TOXCA</name>
<keyword evidence="2" id="KW-1185">Reference proteome</keyword>
<reference evidence="1 2" key="1">
    <citation type="submission" date="2014-11" db="EMBL/GenBank/DDBJ databases">
        <title>Genetic blueprint of the zoonotic pathogen Toxocara canis.</title>
        <authorList>
            <person name="Zhu X.-Q."/>
            <person name="Korhonen P.K."/>
            <person name="Cai H."/>
            <person name="Young N.D."/>
            <person name="Nejsum P."/>
            <person name="von Samson-Himmelstjerna G."/>
            <person name="Boag P.R."/>
            <person name="Tan P."/>
            <person name="Li Q."/>
            <person name="Min J."/>
            <person name="Yang Y."/>
            <person name="Wang X."/>
            <person name="Fang X."/>
            <person name="Hall R.S."/>
            <person name="Hofmann A."/>
            <person name="Sternberg P.W."/>
            <person name="Jex A.R."/>
            <person name="Gasser R.B."/>
        </authorList>
    </citation>
    <scope>NUCLEOTIDE SEQUENCE [LARGE SCALE GENOMIC DNA]</scope>
    <source>
        <strain evidence="1">PN_DK_2014</strain>
    </source>
</reference>
<comment type="caution">
    <text evidence="1">The sequence shown here is derived from an EMBL/GenBank/DDBJ whole genome shotgun (WGS) entry which is preliminary data.</text>
</comment>
<protein>
    <submittedName>
        <fullName evidence="1">Uncharacterized protein</fullName>
    </submittedName>
</protein>
<accession>A0A0B2VC29</accession>
<dbReference type="Proteomes" id="UP000031036">
    <property type="component" value="Unassembled WGS sequence"/>
</dbReference>
<gene>
    <name evidence="1" type="ORF">Tcan_00866</name>
</gene>
<sequence>MKDLRILADYSGIGQSSAQQFMSDIHVYHMEWKHLTHLGLTFVDGCVRVWVVTKQDEQEVKRRKERTLKKGSVSKRQITIFAVSSPDFVEAFAERNCYFQANSLK</sequence>
<dbReference type="AlphaFoldDB" id="A0A0B2VC29"/>
<proteinExistence type="predicted"/>
<evidence type="ECO:0000313" key="1">
    <source>
        <dbReference type="EMBL" id="KHN79058.1"/>
    </source>
</evidence>
<feature type="non-terminal residue" evidence="1">
    <location>
        <position position="105"/>
    </location>
</feature>
<dbReference type="EMBL" id="JPKZ01001948">
    <property type="protein sequence ID" value="KHN79058.1"/>
    <property type="molecule type" value="Genomic_DNA"/>
</dbReference>